<dbReference type="Proteomes" id="UP000482960">
    <property type="component" value="Unassembled WGS sequence"/>
</dbReference>
<evidence type="ECO:0000313" key="1">
    <source>
        <dbReference type="EMBL" id="GFJ88897.1"/>
    </source>
</evidence>
<proteinExistence type="predicted"/>
<protein>
    <submittedName>
        <fullName evidence="1">Uncharacterized protein</fullName>
    </submittedName>
</protein>
<dbReference type="AlphaFoldDB" id="A0A6V8L4A6"/>
<sequence>MLTPYAGLGLADAFWAAAAGGSVVMAAWRWVDLRALAAQPAPPPLDPAMAGEQARARLVAAVQRLPVGRSALDEVRRQQARFALRGSVAAGPWTRLDRAAATLSGLAGRLTGPGEPALLEAAVAEQSLRDLAHRVASVEKALRFAPSDTRPALEDARANLVEQLEGGVAAYERLVAAAASYVAEDGRMVTEHPAVSRLTEASDLLRGVAAGLAELRDLSDPMRTRGSQTA</sequence>
<organism evidence="1 2">
    <name type="scientific">Phytohabitans rumicis</name>
    <dbReference type="NCBI Taxonomy" id="1076125"/>
    <lineage>
        <taxon>Bacteria</taxon>
        <taxon>Bacillati</taxon>
        <taxon>Actinomycetota</taxon>
        <taxon>Actinomycetes</taxon>
        <taxon>Micromonosporales</taxon>
        <taxon>Micromonosporaceae</taxon>
    </lineage>
</organism>
<accession>A0A6V8L4A6</accession>
<dbReference type="InterPro" id="IPR057952">
    <property type="entry name" value="Rv2743c-like"/>
</dbReference>
<comment type="caution">
    <text evidence="1">The sequence shown here is derived from an EMBL/GenBank/DDBJ whole genome shotgun (WGS) entry which is preliminary data.</text>
</comment>
<reference evidence="1 2" key="2">
    <citation type="submission" date="2020-03" db="EMBL/GenBank/DDBJ databases">
        <authorList>
            <person name="Ichikawa N."/>
            <person name="Kimura A."/>
            <person name="Kitahashi Y."/>
            <person name="Uohara A."/>
        </authorList>
    </citation>
    <scope>NUCLEOTIDE SEQUENCE [LARGE SCALE GENOMIC DNA]</scope>
    <source>
        <strain evidence="1 2">NBRC 108638</strain>
    </source>
</reference>
<dbReference type="EMBL" id="BLPG01000001">
    <property type="protein sequence ID" value="GFJ88897.1"/>
    <property type="molecule type" value="Genomic_DNA"/>
</dbReference>
<dbReference type="NCBIfam" id="NF047839">
    <property type="entry name" value="PspM_Rv2743c"/>
    <property type="match status" value="1"/>
</dbReference>
<keyword evidence="2" id="KW-1185">Reference proteome</keyword>
<dbReference type="Pfam" id="PF25587">
    <property type="entry name" value="Rv2743c"/>
    <property type="match status" value="1"/>
</dbReference>
<name>A0A6V8L4A6_9ACTN</name>
<evidence type="ECO:0000313" key="2">
    <source>
        <dbReference type="Proteomes" id="UP000482960"/>
    </source>
</evidence>
<gene>
    <name evidence="1" type="ORF">Prum_025390</name>
</gene>
<reference evidence="1 2" key="1">
    <citation type="submission" date="2020-03" db="EMBL/GenBank/DDBJ databases">
        <title>Whole genome shotgun sequence of Phytohabitans rumicis NBRC 108638.</title>
        <authorList>
            <person name="Komaki H."/>
            <person name="Tamura T."/>
        </authorList>
    </citation>
    <scope>NUCLEOTIDE SEQUENCE [LARGE SCALE GENOMIC DNA]</scope>
    <source>
        <strain evidence="1 2">NBRC 108638</strain>
    </source>
</reference>